<name>A0A7K9ASN4_DRONO</name>
<dbReference type="CDD" id="cd00272">
    <property type="entry name" value="Chemokine_CC"/>
    <property type="match status" value="1"/>
</dbReference>
<evidence type="ECO:0000256" key="4">
    <source>
        <dbReference type="ARBA" id="ARBA00022729"/>
    </source>
</evidence>
<dbReference type="InterPro" id="IPR039809">
    <property type="entry name" value="Chemokine_b/g/d"/>
</dbReference>
<dbReference type="Proteomes" id="UP000543287">
    <property type="component" value="Unassembled WGS sequence"/>
</dbReference>
<dbReference type="SMART" id="SM00199">
    <property type="entry name" value="SCY"/>
    <property type="match status" value="1"/>
</dbReference>
<feature type="non-terminal residue" evidence="7">
    <location>
        <position position="91"/>
    </location>
</feature>
<keyword evidence="4 5" id="KW-0732">Signal</keyword>
<dbReference type="GO" id="GO:0061844">
    <property type="term" value="P:antimicrobial humoral immune response mediated by antimicrobial peptide"/>
    <property type="evidence" value="ECO:0007669"/>
    <property type="project" value="TreeGrafter"/>
</dbReference>
<dbReference type="PANTHER" id="PTHR12015">
    <property type="entry name" value="SMALL INDUCIBLE CYTOKINE A"/>
    <property type="match status" value="1"/>
</dbReference>
<dbReference type="GO" id="GO:0008009">
    <property type="term" value="F:chemokine activity"/>
    <property type="evidence" value="ECO:0007669"/>
    <property type="project" value="InterPro"/>
</dbReference>
<dbReference type="GO" id="GO:0048020">
    <property type="term" value="F:CCR chemokine receptor binding"/>
    <property type="evidence" value="ECO:0007669"/>
    <property type="project" value="TreeGrafter"/>
</dbReference>
<evidence type="ECO:0000256" key="3">
    <source>
        <dbReference type="ARBA" id="ARBA00022514"/>
    </source>
</evidence>
<dbReference type="InterPro" id="IPR036048">
    <property type="entry name" value="Interleukin_8-like_sf"/>
</dbReference>
<dbReference type="EMBL" id="VWZH01000055">
    <property type="protein sequence ID" value="NXG31064.1"/>
    <property type="molecule type" value="Genomic_DNA"/>
</dbReference>
<evidence type="ECO:0000256" key="5">
    <source>
        <dbReference type="SAM" id="SignalP"/>
    </source>
</evidence>
<protein>
    <submittedName>
        <fullName evidence="7">CCL3 protein</fullName>
    </submittedName>
</protein>
<evidence type="ECO:0000313" key="8">
    <source>
        <dbReference type="Proteomes" id="UP000543287"/>
    </source>
</evidence>
<evidence type="ECO:0000256" key="2">
    <source>
        <dbReference type="ARBA" id="ARBA00022500"/>
    </source>
</evidence>
<dbReference type="SUPFAM" id="SSF54117">
    <property type="entry name" value="Interleukin 8-like chemokines"/>
    <property type="match status" value="1"/>
</dbReference>
<comment type="similarity">
    <text evidence="1">Belongs to the intercrine beta (chemokine CC) family.</text>
</comment>
<dbReference type="Gene3D" id="2.40.50.40">
    <property type="match status" value="1"/>
</dbReference>
<dbReference type="AlphaFoldDB" id="A0A7K9ASN4"/>
<keyword evidence="2" id="KW-0145">Chemotaxis</keyword>
<dbReference type="InterPro" id="IPR001811">
    <property type="entry name" value="Chemokine_IL8-like_dom"/>
</dbReference>
<dbReference type="FunFam" id="2.40.50.40:FF:000002">
    <property type="entry name" value="C-C motif chemokine"/>
    <property type="match status" value="1"/>
</dbReference>
<sequence>MKVLVAALAALLLAALCSPAQAHLDGVPTSCCFSYQLRPIPRGLIASAYVTSSNCTRPGVIFVTKKQREVCADPQAAWVQAHLRHFQAKQN</sequence>
<accession>A0A7K9ASN4</accession>
<feature type="non-terminal residue" evidence="7">
    <location>
        <position position="1"/>
    </location>
</feature>
<comment type="caution">
    <text evidence="7">The sequence shown here is derived from an EMBL/GenBank/DDBJ whole genome shotgun (WGS) entry which is preliminary data.</text>
</comment>
<dbReference type="GO" id="GO:0005615">
    <property type="term" value="C:extracellular space"/>
    <property type="evidence" value="ECO:0007669"/>
    <property type="project" value="UniProtKB-KW"/>
</dbReference>
<feature type="domain" description="Chemokine interleukin-8-like" evidence="6">
    <location>
        <begin position="28"/>
        <end position="86"/>
    </location>
</feature>
<dbReference type="GO" id="GO:0006954">
    <property type="term" value="P:inflammatory response"/>
    <property type="evidence" value="ECO:0007669"/>
    <property type="project" value="TreeGrafter"/>
</dbReference>
<gene>
    <name evidence="7" type="primary">Ccl3_0</name>
    <name evidence="7" type="ORF">DRONOV_R13187</name>
</gene>
<evidence type="ECO:0000313" key="7">
    <source>
        <dbReference type="EMBL" id="NXG31064.1"/>
    </source>
</evidence>
<reference evidence="7 8" key="1">
    <citation type="submission" date="2019-09" db="EMBL/GenBank/DDBJ databases">
        <title>Bird 10,000 Genomes (B10K) Project - Family phase.</title>
        <authorList>
            <person name="Zhang G."/>
        </authorList>
    </citation>
    <scope>NUCLEOTIDE SEQUENCE [LARGE SCALE GENOMIC DNA]</scope>
    <source>
        <strain evidence="7">B10K-LSUMZ-23963</strain>
        <tissue evidence="7">Muscle</tissue>
    </source>
</reference>
<dbReference type="GO" id="GO:0070098">
    <property type="term" value="P:chemokine-mediated signaling pathway"/>
    <property type="evidence" value="ECO:0007669"/>
    <property type="project" value="TreeGrafter"/>
</dbReference>
<dbReference type="GO" id="GO:0030335">
    <property type="term" value="P:positive regulation of cell migration"/>
    <property type="evidence" value="ECO:0007669"/>
    <property type="project" value="TreeGrafter"/>
</dbReference>
<dbReference type="GO" id="GO:0048245">
    <property type="term" value="P:eosinophil chemotaxis"/>
    <property type="evidence" value="ECO:0007669"/>
    <property type="project" value="TreeGrafter"/>
</dbReference>
<dbReference type="Pfam" id="PF00048">
    <property type="entry name" value="IL8"/>
    <property type="match status" value="1"/>
</dbReference>
<proteinExistence type="inferred from homology"/>
<feature type="signal peptide" evidence="5">
    <location>
        <begin position="1"/>
        <end position="22"/>
    </location>
</feature>
<evidence type="ECO:0000259" key="6">
    <source>
        <dbReference type="SMART" id="SM00199"/>
    </source>
</evidence>
<evidence type="ECO:0000256" key="1">
    <source>
        <dbReference type="ARBA" id="ARBA00010868"/>
    </source>
</evidence>
<keyword evidence="3" id="KW-0202">Cytokine</keyword>
<dbReference type="PANTHER" id="PTHR12015:SF103">
    <property type="entry name" value="C-C MOTIF CHEMOKINE 4-RELATED"/>
    <property type="match status" value="1"/>
</dbReference>
<feature type="chain" id="PRO_5029837897" evidence="5">
    <location>
        <begin position="23"/>
        <end position="91"/>
    </location>
</feature>
<organism evidence="7 8">
    <name type="scientific">Dromaius novaehollandiae</name>
    <name type="common">Emu</name>
    <dbReference type="NCBI Taxonomy" id="8790"/>
    <lineage>
        <taxon>Eukaryota</taxon>
        <taxon>Metazoa</taxon>
        <taxon>Chordata</taxon>
        <taxon>Craniata</taxon>
        <taxon>Vertebrata</taxon>
        <taxon>Euteleostomi</taxon>
        <taxon>Archelosauria</taxon>
        <taxon>Archosauria</taxon>
        <taxon>Dinosauria</taxon>
        <taxon>Saurischia</taxon>
        <taxon>Theropoda</taxon>
        <taxon>Coelurosauria</taxon>
        <taxon>Aves</taxon>
        <taxon>Palaeognathae</taxon>
        <taxon>Casuariiformes</taxon>
        <taxon>Dromaiidae</taxon>
        <taxon>Dromaius</taxon>
    </lineage>
</organism>